<dbReference type="GO" id="GO:0003677">
    <property type="term" value="F:DNA binding"/>
    <property type="evidence" value="ECO:0007669"/>
    <property type="project" value="UniProtKB-UniRule"/>
</dbReference>
<evidence type="ECO:0000313" key="8">
    <source>
        <dbReference type="Proteomes" id="UP000001449"/>
    </source>
</evidence>
<dbReference type="GO" id="GO:0005634">
    <property type="term" value="C:nucleus"/>
    <property type="evidence" value="ECO:0007669"/>
    <property type="project" value="UniProtKB-SubCell"/>
</dbReference>
<comment type="subcellular location">
    <subcellularLocation>
        <location evidence="4">Nucleus</location>
    </subcellularLocation>
</comment>
<dbReference type="InParanoid" id="B8C7J2"/>
<dbReference type="SUPFAM" id="SSF46689">
    <property type="entry name" value="Homeodomain-like"/>
    <property type="match status" value="1"/>
</dbReference>
<evidence type="ECO:0000313" key="7">
    <source>
        <dbReference type="EMBL" id="EED90990.1"/>
    </source>
</evidence>
<dbReference type="InterPro" id="IPR009057">
    <property type="entry name" value="Homeodomain-like_sf"/>
</dbReference>
<reference evidence="7 8" key="1">
    <citation type="journal article" date="2004" name="Science">
        <title>The genome of the diatom Thalassiosira pseudonana: ecology, evolution, and metabolism.</title>
        <authorList>
            <person name="Armbrust E.V."/>
            <person name="Berges J.A."/>
            <person name="Bowler C."/>
            <person name="Green B.R."/>
            <person name="Martinez D."/>
            <person name="Putnam N.H."/>
            <person name="Zhou S."/>
            <person name="Allen A.E."/>
            <person name="Apt K.E."/>
            <person name="Bechner M."/>
            <person name="Brzezinski M.A."/>
            <person name="Chaal B.K."/>
            <person name="Chiovitti A."/>
            <person name="Davis A.K."/>
            <person name="Demarest M.S."/>
            <person name="Detter J.C."/>
            <person name="Glavina T."/>
            <person name="Goodstein D."/>
            <person name="Hadi M.Z."/>
            <person name="Hellsten U."/>
            <person name="Hildebrand M."/>
            <person name="Jenkins B.D."/>
            <person name="Jurka J."/>
            <person name="Kapitonov V.V."/>
            <person name="Kroger N."/>
            <person name="Lau W.W."/>
            <person name="Lane T.W."/>
            <person name="Larimer F.W."/>
            <person name="Lippmeier J.C."/>
            <person name="Lucas S."/>
            <person name="Medina M."/>
            <person name="Montsant A."/>
            <person name="Obornik M."/>
            <person name="Parker M.S."/>
            <person name="Palenik B."/>
            <person name="Pazour G.J."/>
            <person name="Richardson P.M."/>
            <person name="Rynearson T.A."/>
            <person name="Saito M.A."/>
            <person name="Schwartz D.C."/>
            <person name="Thamatrakoln K."/>
            <person name="Valentin K."/>
            <person name="Vardi A."/>
            <person name="Wilkerson F.P."/>
            <person name="Rokhsar D.S."/>
        </authorList>
    </citation>
    <scope>NUCLEOTIDE SEQUENCE [LARGE SCALE GENOMIC DNA]</scope>
    <source>
        <strain evidence="7 8">CCMP1335</strain>
    </source>
</reference>
<dbReference type="CDD" id="cd00086">
    <property type="entry name" value="homeodomain"/>
    <property type="match status" value="1"/>
</dbReference>
<organism evidence="7 8">
    <name type="scientific">Thalassiosira pseudonana</name>
    <name type="common">Marine diatom</name>
    <name type="synonym">Cyclotella nana</name>
    <dbReference type="NCBI Taxonomy" id="35128"/>
    <lineage>
        <taxon>Eukaryota</taxon>
        <taxon>Sar</taxon>
        <taxon>Stramenopiles</taxon>
        <taxon>Ochrophyta</taxon>
        <taxon>Bacillariophyta</taxon>
        <taxon>Coscinodiscophyceae</taxon>
        <taxon>Thalassiosirophycidae</taxon>
        <taxon>Thalassiosirales</taxon>
        <taxon>Thalassiosiraceae</taxon>
        <taxon>Thalassiosira</taxon>
    </lineage>
</organism>
<evidence type="ECO:0000256" key="1">
    <source>
        <dbReference type="ARBA" id="ARBA00023125"/>
    </source>
</evidence>
<feature type="non-terminal residue" evidence="7">
    <location>
        <position position="92"/>
    </location>
</feature>
<dbReference type="InterPro" id="IPR001356">
    <property type="entry name" value="HD"/>
</dbReference>
<feature type="domain" description="Homeobox" evidence="6">
    <location>
        <begin position="32"/>
        <end position="92"/>
    </location>
</feature>
<keyword evidence="1 4" id="KW-0238">DNA-binding</keyword>
<gene>
    <name evidence="7" type="primary">HBP1</name>
    <name evidence="7" type="ORF">THAPSDRAFT_263463</name>
</gene>
<dbReference type="eggNOG" id="KOG0773">
    <property type="taxonomic scope" value="Eukaryota"/>
</dbReference>
<dbReference type="EMBL" id="CM000644">
    <property type="protein sequence ID" value="EED90990.1"/>
    <property type="molecule type" value="Genomic_DNA"/>
</dbReference>
<protein>
    <recommendedName>
        <fullName evidence="6">Homeobox domain-containing protein</fullName>
    </recommendedName>
</protein>
<sequence length="92" mass="10798">GSTLGKPEELLLQLKKSTAQTTNNHHHRTADEQSTYEQKRFSKPTIDYLKQWFYEHRNNPFPTPDEKDEIIAATGLSERQVKDWMAGARRRQ</sequence>
<proteinExistence type="predicted"/>
<evidence type="ECO:0000256" key="5">
    <source>
        <dbReference type="SAM" id="MobiDB-lite"/>
    </source>
</evidence>
<feature type="non-terminal residue" evidence="7">
    <location>
        <position position="1"/>
    </location>
</feature>
<dbReference type="RefSeq" id="XP_002292139.1">
    <property type="nucleotide sequence ID" value="XM_002292103.1"/>
</dbReference>
<evidence type="ECO:0000256" key="3">
    <source>
        <dbReference type="ARBA" id="ARBA00023242"/>
    </source>
</evidence>
<keyword evidence="3 4" id="KW-0539">Nucleus</keyword>
<dbReference type="HOGENOM" id="CLU_2419850_0_0_1"/>
<dbReference type="KEGG" id="tps:THAPSDRAFT_263463"/>
<dbReference type="InterPro" id="IPR008422">
    <property type="entry name" value="KN_HD"/>
</dbReference>
<name>B8C7J2_THAPS</name>
<accession>B8C7J2</accession>
<dbReference type="PaxDb" id="35128-Thaps263463"/>
<dbReference type="SMART" id="SM00389">
    <property type="entry name" value="HOX"/>
    <property type="match status" value="1"/>
</dbReference>
<dbReference type="AlphaFoldDB" id="B8C7J2"/>
<dbReference type="Gene3D" id="1.10.10.60">
    <property type="entry name" value="Homeodomain-like"/>
    <property type="match status" value="1"/>
</dbReference>
<evidence type="ECO:0000256" key="2">
    <source>
        <dbReference type="ARBA" id="ARBA00023155"/>
    </source>
</evidence>
<dbReference type="PANTHER" id="PTHR11850">
    <property type="entry name" value="HOMEOBOX PROTEIN TRANSCRIPTION FACTORS"/>
    <property type="match status" value="1"/>
</dbReference>
<dbReference type="Pfam" id="PF05920">
    <property type="entry name" value="Homeobox_KN"/>
    <property type="match status" value="1"/>
</dbReference>
<evidence type="ECO:0000259" key="6">
    <source>
        <dbReference type="PROSITE" id="PS50071"/>
    </source>
</evidence>
<reference evidence="7 8" key="2">
    <citation type="journal article" date="2008" name="Nature">
        <title>The Phaeodactylum genome reveals the evolutionary history of diatom genomes.</title>
        <authorList>
            <person name="Bowler C."/>
            <person name="Allen A.E."/>
            <person name="Badger J.H."/>
            <person name="Grimwood J."/>
            <person name="Jabbari K."/>
            <person name="Kuo A."/>
            <person name="Maheswari U."/>
            <person name="Martens C."/>
            <person name="Maumus F."/>
            <person name="Otillar R.P."/>
            <person name="Rayko E."/>
            <person name="Salamov A."/>
            <person name="Vandepoele K."/>
            <person name="Beszteri B."/>
            <person name="Gruber A."/>
            <person name="Heijde M."/>
            <person name="Katinka M."/>
            <person name="Mock T."/>
            <person name="Valentin K."/>
            <person name="Verret F."/>
            <person name="Berges J.A."/>
            <person name="Brownlee C."/>
            <person name="Cadoret J.P."/>
            <person name="Chiovitti A."/>
            <person name="Choi C.J."/>
            <person name="Coesel S."/>
            <person name="De Martino A."/>
            <person name="Detter J.C."/>
            <person name="Durkin C."/>
            <person name="Falciatore A."/>
            <person name="Fournet J."/>
            <person name="Haruta M."/>
            <person name="Huysman M.J."/>
            <person name="Jenkins B.D."/>
            <person name="Jiroutova K."/>
            <person name="Jorgensen R.E."/>
            <person name="Joubert Y."/>
            <person name="Kaplan A."/>
            <person name="Kroger N."/>
            <person name="Kroth P.G."/>
            <person name="La Roche J."/>
            <person name="Lindquist E."/>
            <person name="Lommer M."/>
            <person name="Martin-Jezequel V."/>
            <person name="Lopez P.J."/>
            <person name="Lucas S."/>
            <person name="Mangogna M."/>
            <person name="McGinnis K."/>
            <person name="Medlin L.K."/>
            <person name="Montsant A."/>
            <person name="Oudot-Le Secq M.P."/>
            <person name="Napoli C."/>
            <person name="Obornik M."/>
            <person name="Parker M.S."/>
            <person name="Petit J.L."/>
            <person name="Porcel B.M."/>
            <person name="Poulsen N."/>
            <person name="Robison M."/>
            <person name="Rychlewski L."/>
            <person name="Rynearson T.A."/>
            <person name="Schmutz J."/>
            <person name="Shapiro H."/>
            <person name="Siaut M."/>
            <person name="Stanley M."/>
            <person name="Sussman M.R."/>
            <person name="Taylor A.R."/>
            <person name="Vardi A."/>
            <person name="von Dassow P."/>
            <person name="Vyverman W."/>
            <person name="Willis A."/>
            <person name="Wyrwicz L.S."/>
            <person name="Rokhsar D.S."/>
            <person name="Weissenbach J."/>
            <person name="Armbrust E.V."/>
            <person name="Green B.R."/>
            <person name="Van de Peer Y."/>
            <person name="Grigoriev I.V."/>
        </authorList>
    </citation>
    <scope>NUCLEOTIDE SEQUENCE [LARGE SCALE GENOMIC DNA]</scope>
    <source>
        <strain evidence="7 8">CCMP1335</strain>
    </source>
</reference>
<dbReference type="InterPro" id="IPR050224">
    <property type="entry name" value="TALE_homeobox"/>
</dbReference>
<keyword evidence="8" id="KW-1185">Reference proteome</keyword>
<dbReference type="PROSITE" id="PS50071">
    <property type="entry name" value="HOMEOBOX_2"/>
    <property type="match status" value="1"/>
</dbReference>
<dbReference type="GO" id="GO:0006355">
    <property type="term" value="P:regulation of DNA-templated transcription"/>
    <property type="evidence" value="ECO:0007669"/>
    <property type="project" value="InterPro"/>
</dbReference>
<evidence type="ECO:0000256" key="4">
    <source>
        <dbReference type="PROSITE-ProRule" id="PRU00108"/>
    </source>
</evidence>
<feature type="region of interest" description="Disordered" evidence="5">
    <location>
        <begin position="17"/>
        <end position="38"/>
    </location>
</feature>
<dbReference type="GeneID" id="7452372"/>
<keyword evidence="2 4" id="KW-0371">Homeobox</keyword>
<dbReference type="Proteomes" id="UP000001449">
    <property type="component" value="Chromosome 8"/>
</dbReference>